<dbReference type="Pfam" id="PF10370">
    <property type="entry name" value="Rv2993c-like_N"/>
    <property type="match status" value="1"/>
</dbReference>
<keyword evidence="7" id="KW-1185">Reference proteome</keyword>
<keyword evidence="3" id="KW-0479">Metal-binding</keyword>
<dbReference type="Proteomes" id="UP000216857">
    <property type="component" value="Unassembled WGS sequence"/>
</dbReference>
<dbReference type="Pfam" id="PF01557">
    <property type="entry name" value="FAA_hydrolase"/>
    <property type="match status" value="1"/>
</dbReference>
<dbReference type="OrthoDB" id="9805307at2"/>
<gene>
    <name evidence="6" type="ORF">CAL26_03270</name>
</gene>
<evidence type="ECO:0000259" key="4">
    <source>
        <dbReference type="Pfam" id="PF01557"/>
    </source>
</evidence>
<evidence type="ECO:0000313" key="7">
    <source>
        <dbReference type="Proteomes" id="UP000216857"/>
    </source>
</evidence>
<dbReference type="InterPro" id="IPR051121">
    <property type="entry name" value="FAH"/>
</dbReference>
<feature type="domain" description="Rv2993c-like N-terminal" evidence="5">
    <location>
        <begin position="1"/>
        <end position="85"/>
    </location>
</feature>
<dbReference type="Gene3D" id="3.90.850.10">
    <property type="entry name" value="Fumarylacetoacetase-like, C-terminal domain"/>
    <property type="match status" value="1"/>
</dbReference>
<dbReference type="PANTHER" id="PTHR42796">
    <property type="entry name" value="FUMARYLACETOACETATE HYDROLASE DOMAIN-CONTAINING PROTEIN 2A-RELATED"/>
    <property type="match status" value="1"/>
</dbReference>
<dbReference type="EMBL" id="NEVJ01000001">
    <property type="protein sequence ID" value="OZI26366.1"/>
    <property type="molecule type" value="Genomic_DNA"/>
</dbReference>
<comment type="cofactor">
    <cofactor evidence="1">
        <name>Mg(2+)</name>
        <dbReference type="ChEBI" id="CHEBI:18420"/>
    </cofactor>
</comment>
<comment type="caution">
    <text evidence="6">The sequence shown here is derived from an EMBL/GenBank/DDBJ whole genome shotgun (WGS) entry which is preliminary data.</text>
</comment>
<feature type="domain" description="Fumarylacetoacetase-like C-terminal" evidence="4">
    <location>
        <begin position="91"/>
        <end position="295"/>
    </location>
</feature>
<dbReference type="InterPro" id="IPR036663">
    <property type="entry name" value="Fumarylacetoacetase_C_sf"/>
</dbReference>
<dbReference type="AlphaFoldDB" id="A0A261RMV0"/>
<evidence type="ECO:0000313" key="6">
    <source>
        <dbReference type="EMBL" id="OZI26366.1"/>
    </source>
</evidence>
<dbReference type="InterPro" id="IPR011234">
    <property type="entry name" value="Fumarylacetoacetase-like_C"/>
</dbReference>
<comment type="similarity">
    <text evidence="2">Belongs to the FAH family.</text>
</comment>
<evidence type="ECO:0008006" key="8">
    <source>
        <dbReference type="Google" id="ProtNLM"/>
    </source>
</evidence>
<evidence type="ECO:0000256" key="1">
    <source>
        <dbReference type="ARBA" id="ARBA00001946"/>
    </source>
</evidence>
<dbReference type="RefSeq" id="WP_094845470.1">
    <property type="nucleotide sequence ID" value="NZ_NEVJ01000001.1"/>
</dbReference>
<evidence type="ECO:0000256" key="2">
    <source>
        <dbReference type="ARBA" id="ARBA00010211"/>
    </source>
</evidence>
<sequence>MRFITFEHQGRARAGVLLDSGAAGGRSAALIDGAHPDRPPPLRALEPSMMAWIEHGLVDLSLALKPLSPAPACLLPLADVRLLAPLPNPGKIVGAAFNYLDALAVGNRPVPEEPIIFVKSRRTVVGPDAPVRLAPGNQVTYEAELAAIIGKPALKADRDAAHAHVCGYAIFNDVSYSNMVREDCGFVRGKSQPTTGPLGPWIVSADDVADPHDLSVELEVDGVSLQSSSTSRMLFRIDRLVEYASERMPLDPGDIIATGTPAGVAANHVPPAWLRHGQRLTIRIDGLGELSNPVVEL</sequence>
<dbReference type="SUPFAM" id="SSF56529">
    <property type="entry name" value="FAH"/>
    <property type="match status" value="1"/>
</dbReference>
<accession>A0A261RMV0</accession>
<dbReference type="GO" id="GO:0044281">
    <property type="term" value="P:small molecule metabolic process"/>
    <property type="evidence" value="ECO:0007669"/>
    <property type="project" value="UniProtKB-ARBA"/>
</dbReference>
<dbReference type="InterPro" id="IPR018833">
    <property type="entry name" value="Rv2993c-like_N"/>
</dbReference>
<dbReference type="PANTHER" id="PTHR42796:SF4">
    <property type="entry name" value="FUMARYLACETOACETATE HYDROLASE DOMAIN-CONTAINING PROTEIN 2A"/>
    <property type="match status" value="1"/>
</dbReference>
<protein>
    <recommendedName>
        <fullName evidence="8">2-keto-4-pentenoate hydratase</fullName>
    </recommendedName>
</protein>
<reference evidence="6" key="1">
    <citation type="submission" date="2017-05" db="EMBL/GenBank/DDBJ databases">
        <title>Complete and WGS of Bordetella genogroups.</title>
        <authorList>
            <person name="Spilker T."/>
            <person name="Lipuma J."/>
        </authorList>
    </citation>
    <scope>NUCLEOTIDE SEQUENCE</scope>
    <source>
        <strain evidence="6">AU21707</strain>
    </source>
</reference>
<dbReference type="GO" id="GO:0003824">
    <property type="term" value="F:catalytic activity"/>
    <property type="evidence" value="ECO:0007669"/>
    <property type="project" value="InterPro"/>
</dbReference>
<dbReference type="GO" id="GO:0046872">
    <property type="term" value="F:metal ion binding"/>
    <property type="evidence" value="ECO:0007669"/>
    <property type="project" value="UniProtKB-KW"/>
</dbReference>
<proteinExistence type="inferred from homology"/>
<evidence type="ECO:0000259" key="5">
    <source>
        <dbReference type="Pfam" id="PF10370"/>
    </source>
</evidence>
<name>A0A261RMV0_9BORD</name>
<organism evidence="6 7">
    <name type="scientific">Bordetella genomosp. 9</name>
    <dbReference type="NCBI Taxonomy" id="1416803"/>
    <lineage>
        <taxon>Bacteria</taxon>
        <taxon>Pseudomonadati</taxon>
        <taxon>Pseudomonadota</taxon>
        <taxon>Betaproteobacteria</taxon>
        <taxon>Burkholderiales</taxon>
        <taxon>Alcaligenaceae</taxon>
        <taxon>Bordetella</taxon>
    </lineage>
</organism>
<evidence type="ECO:0000256" key="3">
    <source>
        <dbReference type="ARBA" id="ARBA00022723"/>
    </source>
</evidence>